<dbReference type="RefSeq" id="WP_193807063.1">
    <property type="nucleotide sequence ID" value="NZ_CP087714.1"/>
</dbReference>
<dbReference type="Proteomes" id="UP001492541">
    <property type="component" value="Chromosome"/>
</dbReference>
<dbReference type="Gene3D" id="1.10.10.10">
    <property type="entry name" value="Winged helix-like DNA-binding domain superfamily/Winged helix DNA-binding domain"/>
    <property type="match status" value="1"/>
</dbReference>
<dbReference type="GeneID" id="90450146"/>
<gene>
    <name evidence="1" type="ORF">LPQ35_10580</name>
</gene>
<protein>
    <recommendedName>
        <fullName evidence="3">ArnR1-like winged helix-turn-helix domain-containing protein</fullName>
    </recommendedName>
</protein>
<evidence type="ECO:0000313" key="2">
    <source>
        <dbReference type="Proteomes" id="UP001492541"/>
    </source>
</evidence>
<sequence length="97" mass="11138">MKDEPADKPGLLFKERVLEILLTIYSGENEGKEIYIQYIANKINSPHSYVWLVIKKLEDVGLVESVQSGRVRIIHLTDKGYEVCSHIKKIIELLDRG</sequence>
<proteinExistence type="predicted"/>
<reference evidence="1 2" key="1">
    <citation type="submission" date="2021-11" db="EMBL/GenBank/DDBJ databases">
        <title>Whole genome of Geoglobus acetivorans.</title>
        <authorList>
            <person name="Liu D."/>
        </authorList>
    </citation>
    <scope>NUCLEOTIDE SEQUENCE [LARGE SCALE GENOMIC DNA]</scope>
    <source>
        <strain evidence="1 2">SBH6</strain>
    </source>
</reference>
<keyword evidence="2" id="KW-1185">Reference proteome</keyword>
<dbReference type="SUPFAM" id="SSF46785">
    <property type="entry name" value="Winged helix' DNA-binding domain"/>
    <property type="match status" value="1"/>
</dbReference>
<evidence type="ECO:0008006" key="3">
    <source>
        <dbReference type="Google" id="ProtNLM"/>
    </source>
</evidence>
<dbReference type="EMBL" id="CP087714">
    <property type="protein sequence ID" value="XAT63686.1"/>
    <property type="molecule type" value="Genomic_DNA"/>
</dbReference>
<evidence type="ECO:0000313" key="1">
    <source>
        <dbReference type="EMBL" id="XAT63686.1"/>
    </source>
</evidence>
<name>A0ABZ3H4Y5_GEOAI</name>
<dbReference type="InterPro" id="IPR036390">
    <property type="entry name" value="WH_DNA-bd_sf"/>
</dbReference>
<organism evidence="1 2">
    <name type="scientific">Geoglobus acetivorans</name>
    <dbReference type="NCBI Taxonomy" id="565033"/>
    <lineage>
        <taxon>Archaea</taxon>
        <taxon>Methanobacteriati</taxon>
        <taxon>Methanobacteriota</taxon>
        <taxon>Archaeoglobi</taxon>
        <taxon>Archaeoglobales</taxon>
        <taxon>Archaeoglobaceae</taxon>
        <taxon>Geoglobus</taxon>
    </lineage>
</organism>
<dbReference type="InterPro" id="IPR036388">
    <property type="entry name" value="WH-like_DNA-bd_sf"/>
</dbReference>
<accession>A0ABZ3H4Y5</accession>